<gene>
    <name evidence="1" type="ORF">OCV99_09800</name>
</gene>
<keyword evidence="2" id="KW-1185">Reference proteome</keyword>
<proteinExistence type="predicted"/>
<name>A0ABT2RN44_9FIRM</name>
<comment type="caution">
    <text evidence="1">The sequence shown here is derived from an EMBL/GenBank/DDBJ whole genome shotgun (WGS) entry which is preliminary data.</text>
</comment>
<protein>
    <submittedName>
        <fullName evidence="1">Uncharacterized protein</fullName>
    </submittedName>
</protein>
<accession>A0ABT2RN44</accession>
<dbReference type="EMBL" id="JAOQJU010000010">
    <property type="protein sequence ID" value="MCU6686832.1"/>
    <property type="molecule type" value="Genomic_DNA"/>
</dbReference>
<evidence type="ECO:0000313" key="1">
    <source>
        <dbReference type="EMBL" id="MCU6686832.1"/>
    </source>
</evidence>
<dbReference type="Proteomes" id="UP001652431">
    <property type="component" value="Unassembled WGS sequence"/>
</dbReference>
<reference evidence="1 2" key="1">
    <citation type="journal article" date="2021" name="ISME Commun">
        <title>Automated analysis of genomic sequences facilitates high-throughput and comprehensive description of bacteria.</title>
        <authorList>
            <person name="Hitch T.C.A."/>
        </authorList>
    </citation>
    <scope>NUCLEOTIDE SEQUENCE [LARGE SCALE GENOMIC DNA]</scope>
    <source>
        <strain evidence="1 2">Sanger_03</strain>
    </source>
</reference>
<evidence type="ECO:0000313" key="2">
    <source>
        <dbReference type="Proteomes" id="UP001652431"/>
    </source>
</evidence>
<organism evidence="1 2">
    <name type="scientific">Dorea acetigenes</name>
    <dbReference type="NCBI Taxonomy" id="2981787"/>
    <lineage>
        <taxon>Bacteria</taxon>
        <taxon>Bacillati</taxon>
        <taxon>Bacillota</taxon>
        <taxon>Clostridia</taxon>
        <taxon>Lachnospirales</taxon>
        <taxon>Lachnospiraceae</taxon>
        <taxon>Dorea</taxon>
    </lineage>
</organism>
<sequence>MMTKLRIISRLWSHITDLRLYIRGQSSKTLEQIEDELDITEYYCRPYADVDDVDDV</sequence>
<dbReference type="RefSeq" id="WP_158553870.1">
    <property type="nucleotide sequence ID" value="NZ_JAOQJU010000010.1"/>
</dbReference>